<organism evidence="10 11">
    <name type="scientific">Symbiodinium necroappetens</name>
    <dbReference type="NCBI Taxonomy" id="1628268"/>
    <lineage>
        <taxon>Eukaryota</taxon>
        <taxon>Sar</taxon>
        <taxon>Alveolata</taxon>
        <taxon>Dinophyceae</taxon>
        <taxon>Suessiales</taxon>
        <taxon>Symbiodiniaceae</taxon>
        <taxon>Symbiodinium</taxon>
    </lineage>
</organism>
<dbReference type="Pfam" id="PF01043">
    <property type="entry name" value="SecA_PP_bind"/>
    <property type="match status" value="1"/>
</dbReference>
<dbReference type="Pfam" id="PF07517">
    <property type="entry name" value="SecA_DEAD"/>
    <property type="match status" value="1"/>
</dbReference>
<dbReference type="PANTHER" id="PTHR30612:SF0">
    <property type="entry name" value="CHLOROPLAST PROTEIN-TRANSPORTING ATPASE"/>
    <property type="match status" value="1"/>
</dbReference>
<dbReference type="GO" id="GO:0016020">
    <property type="term" value="C:membrane"/>
    <property type="evidence" value="ECO:0007669"/>
    <property type="project" value="InterPro"/>
</dbReference>
<dbReference type="SUPFAM" id="SSF81767">
    <property type="entry name" value="Pre-protein crosslinking domain of SecA"/>
    <property type="match status" value="1"/>
</dbReference>
<keyword evidence="4" id="KW-0653">Protein transport</keyword>
<evidence type="ECO:0000256" key="1">
    <source>
        <dbReference type="ARBA" id="ARBA00022448"/>
    </source>
</evidence>
<dbReference type="GO" id="GO:0006886">
    <property type="term" value="P:intracellular protein transport"/>
    <property type="evidence" value="ECO:0007669"/>
    <property type="project" value="InterPro"/>
</dbReference>
<dbReference type="PRINTS" id="PR00906">
    <property type="entry name" value="SECA"/>
</dbReference>
<dbReference type="Pfam" id="PF21090">
    <property type="entry name" value="P-loop_SecA"/>
    <property type="match status" value="1"/>
</dbReference>
<dbReference type="PANTHER" id="PTHR30612">
    <property type="entry name" value="SECA INNER MEMBRANE COMPONENT OF SEC PROTEIN SECRETION SYSTEM"/>
    <property type="match status" value="1"/>
</dbReference>
<dbReference type="GO" id="GO:0005524">
    <property type="term" value="F:ATP binding"/>
    <property type="evidence" value="ECO:0007669"/>
    <property type="project" value="UniProtKB-KW"/>
</dbReference>
<dbReference type="CDD" id="cd17928">
    <property type="entry name" value="DEXDc_SecA"/>
    <property type="match status" value="1"/>
</dbReference>
<accession>A0A813B8L4</accession>
<dbReference type="SMART" id="SM00671">
    <property type="entry name" value="SEL1"/>
    <property type="match status" value="8"/>
</dbReference>
<name>A0A813B8L4_9DINO</name>
<evidence type="ECO:0000256" key="2">
    <source>
        <dbReference type="ARBA" id="ARBA00022741"/>
    </source>
</evidence>
<dbReference type="InterPro" id="IPR000185">
    <property type="entry name" value="SecA"/>
</dbReference>
<evidence type="ECO:0000256" key="7">
    <source>
        <dbReference type="ARBA" id="ARBA00023136"/>
    </source>
</evidence>
<dbReference type="GO" id="GO:0006605">
    <property type="term" value="P:protein targeting"/>
    <property type="evidence" value="ECO:0007669"/>
    <property type="project" value="InterPro"/>
</dbReference>
<dbReference type="SUPFAM" id="SSF81901">
    <property type="entry name" value="HCP-like"/>
    <property type="match status" value="2"/>
</dbReference>
<keyword evidence="1" id="KW-0813">Transport</keyword>
<dbReference type="PROSITE" id="PS51196">
    <property type="entry name" value="SECA_MOTOR_DEAD"/>
    <property type="match status" value="1"/>
</dbReference>
<keyword evidence="3" id="KW-0067">ATP-binding</keyword>
<dbReference type="SUPFAM" id="SSF52540">
    <property type="entry name" value="P-loop containing nucleoside triphosphate hydrolases"/>
    <property type="match status" value="2"/>
</dbReference>
<dbReference type="InterPro" id="IPR014018">
    <property type="entry name" value="SecA_motor_DEAD"/>
</dbReference>
<dbReference type="InterPro" id="IPR044722">
    <property type="entry name" value="SecA_SF2_C"/>
</dbReference>
<proteinExistence type="inferred from homology"/>
<evidence type="ECO:0000256" key="6">
    <source>
        <dbReference type="ARBA" id="ARBA00023010"/>
    </source>
</evidence>
<dbReference type="PROSITE" id="PS51192">
    <property type="entry name" value="HELICASE_ATP_BIND_1"/>
    <property type="match status" value="1"/>
</dbReference>
<evidence type="ECO:0000259" key="8">
    <source>
        <dbReference type="PROSITE" id="PS51192"/>
    </source>
</evidence>
<feature type="domain" description="Helicase ATP-binding" evidence="8">
    <location>
        <begin position="168"/>
        <end position="368"/>
    </location>
</feature>
<dbReference type="Pfam" id="PF08238">
    <property type="entry name" value="Sel1"/>
    <property type="match status" value="7"/>
</dbReference>
<evidence type="ECO:0000313" key="11">
    <source>
        <dbReference type="Proteomes" id="UP000601435"/>
    </source>
</evidence>
<dbReference type="InterPro" id="IPR011130">
    <property type="entry name" value="SecA_preprotein_X-link_dom"/>
</dbReference>
<evidence type="ECO:0000256" key="3">
    <source>
        <dbReference type="ARBA" id="ARBA00022840"/>
    </source>
</evidence>
<dbReference type="InterPro" id="IPR006597">
    <property type="entry name" value="Sel1-like"/>
</dbReference>
<keyword evidence="11" id="KW-1185">Reference proteome</keyword>
<dbReference type="OrthoDB" id="27934at2759"/>
<sequence length="1387" mass="152922">MLEYSNGRWVLQTATNTRPSGQPRSFERYKAVAPEAERLPEGGDVTATKLATMGALLAGGARARRGRAARQVPRRLFGDLTQTLNPFYEAPEVQTKKRYTPQVEAVNALESEMQARSDEELRELTKSLKSRAQDNQESLDSLLPEAFALVREASVRVLGLRHFDVQLMGGIALHEGNIAEMGTGEGKTLVAILAAFLNALSGKGVHVVTVNDYLARRDAEWVGQPLRFLDMSVGVVQNGMPADQKKKAYRCDVTYVTNSELGFDYLRDQMAPSPSDLSLREGSPFNFAVVDEVDSILVDEARTPLIISGVAENSPTKYQVASEVSKALRKEVHYTVDEKQRQCVLIEGGVDAAEKLLGKNDLFDPEDPWFPFITNALNAKELYIKDKAYIVKRGEVMIVDEFTGRVMEGRRWSNGLHQAIEAKENVQIQAESVTLASISYQSLFRLFDKLGGMTGTAFTEAKEFEEVYKLKTVVVPPNLSRKREDKDDQVFVDDIGKWKACAREISNAHRIGRPVLIGTTNVENSEIIAELLDALGVAYQLLNAKPENVARETEIVASSGRKYAVTIATNMAGRGTDILLGGNPTMMARLRLREELYGKLFPRKSWAMPEEFYPVDLTSELQKLVDDAVAGTVEAWTPKETDLKPTSLEAAEQIVAQGRLTELEAEERLSLACEKAPTSDEAILQLREAYKALTAHYKQITDLEKEEVKALGGLLVLGTERHESRRIDNQLRGRCARQGDPGETRFFLSLNDTIFRIFGGDNIKNMMKAMSLSQPEDTPLESGLLSNSLEEAQKKLTVLLTVLVFLAAKLGLLYLFGFQDWVTPPISDLDVPTPSSEEPVTQSAAHLEALQELRRGNAKAALAKARGCAAEHGGCRGLLGELYLTGTEVAQDLAQAMHWFQAGADLGDPDSQYALGVLYANLLEESSPELQKNEGLSILYLYAASLAGHLGAMMAMGYRHSEGLGAPRACGTAALNYIEVARRVAQVYSSGMPKAVELVRLGVDSRDRQMSLSEMAVFVEIAASGDANVAAAVGKRYLLGLEGFHQNYARAAGHLTTAAQKHHPNAMALLGYMYSLGLGVTKDLDRAYRYFHDAASRDDALGHNGLGFIHFHGTKIRAQSFDLAFRHFNISAHAGSGDGMFNLASLYLTGTGTDQSFQRAAHWYTQALDRGHTPAAYTLAVMHLNGIGAVRNCKMAVELLKRVCERGAWVSGKLREAYELQEKQSSEGAAWRFLQLAEAGHEVAQMNAAHLFDSGAASFLLNTSEGVEEPAEDRRWGRFFAQRHYELSAEQGNAFSELRLGDFAYYGWGFRLHSSAAVADEDFQKDEAEGAQPADLAERRVDSVDTWQLVAQESDIDLSLAHYRRTATMRIAGEWMQPYVARAHFNL</sequence>
<gene>
    <name evidence="10" type="primary">SECA1</name>
    <name evidence="10" type="ORF">SNEC2469_LOCUS29816</name>
</gene>
<evidence type="ECO:0000259" key="9">
    <source>
        <dbReference type="PROSITE" id="PS51196"/>
    </source>
</evidence>
<dbReference type="Gene3D" id="3.90.1440.10">
    <property type="entry name" value="SecA, preprotein cross-linking domain"/>
    <property type="match status" value="1"/>
</dbReference>
<dbReference type="Gene3D" id="3.40.50.300">
    <property type="entry name" value="P-loop containing nucleotide triphosphate hydrolases"/>
    <property type="match status" value="2"/>
</dbReference>
<dbReference type="InterPro" id="IPR014001">
    <property type="entry name" value="Helicase_ATP-bd"/>
</dbReference>
<protein>
    <submittedName>
        <fullName evidence="10">SECA1 protein</fullName>
    </submittedName>
</protein>
<dbReference type="InterPro" id="IPR011990">
    <property type="entry name" value="TPR-like_helical_dom_sf"/>
</dbReference>
<feature type="domain" description="SecA family profile" evidence="9">
    <location>
        <begin position="81"/>
        <end position="779"/>
    </location>
</feature>
<dbReference type="GO" id="GO:0017038">
    <property type="term" value="P:protein import"/>
    <property type="evidence" value="ECO:0007669"/>
    <property type="project" value="InterPro"/>
</dbReference>
<dbReference type="Gene3D" id="1.25.40.10">
    <property type="entry name" value="Tetratricopeptide repeat domain"/>
    <property type="match status" value="2"/>
</dbReference>
<keyword evidence="5" id="KW-1278">Translocase</keyword>
<comment type="caution">
    <text evidence="10">The sequence shown here is derived from an EMBL/GenBank/DDBJ whole genome shotgun (WGS) entry which is preliminary data.</text>
</comment>
<feature type="non-terminal residue" evidence="10">
    <location>
        <position position="1"/>
    </location>
</feature>
<keyword evidence="2" id="KW-0547">Nucleotide-binding</keyword>
<dbReference type="SMART" id="SM00957">
    <property type="entry name" value="SecA_DEAD"/>
    <property type="match status" value="1"/>
</dbReference>
<dbReference type="NCBIfam" id="TIGR00963">
    <property type="entry name" value="secA"/>
    <property type="match status" value="1"/>
</dbReference>
<dbReference type="InterPro" id="IPR020937">
    <property type="entry name" value="SecA_CS"/>
</dbReference>
<evidence type="ECO:0000313" key="10">
    <source>
        <dbReference type="EMBL" id="CAE7893506.1"/>
    </source>
</evidence>
<dbReference type="InterPro" id="IPR027417">
    <property type="entry name" value="P-loop_NTPase"/>
</dbReference>
<reference evidence="10" key="1">
    <citation type="submission" date="2021-02" db="EMBL/GenBank/DDBJ databases">
        <authorList>
            <person name="Dougan E. K."/>
            <person name="Rhodes N."/>
            <person name="Thang M."/>
            <person name="Chan C."/>
        </authorList>
    </citation>
    <scope>NUCLEOTIDE SEQUENCE</scope>
</reference>
<dbReference type="HAMAP" id="MF_01382">
    <property type="entry name" value="SecA"/>
    <property type="match status" value="1"/>
</dbReference>
<keyword evidence="7" id="KW-0472">Membrane</keyword>
<evidence type="ECO:0000256" key="4">
    <source>
        <dbReference type="ARBA" id="ARBA00022927"/>
    </source>
</evidence>
<evidence type="ECO:0000256" key="5">
    <source>
        <dbReference type="ARBA" id="ARBA00022967"/>
    </source>
</evidence>
<dbReference type="PROSITE" id="PS01312">
    <property type="entry name" value="SECA"/>
    <property type="match status" value="1"/>
</dbReference>
<dbReference type="CDD" id="cd18803">
    <property type="entry name" value="SF2_C_secA"/>
    <property type="match status" value="1"/>
</dbReference>
<dbReference type="Proteomes" id="UP000601435">
    <property type="component" value="Unassembled WGS sequence"/>
</dbReference>
<dbReference type="SMART" id="SM00958">
    <property type="entry name" value="SecA_PP_bind"/>
    <property type="match status" value="1"/>
</dbReference>
<dbReference type="FunFam" id="3.90.1440.10:FF:000003">
    <property type="entry name" value="Preprotein translocase SecA subunit"/>
    <property type="match status" value="1"/>
</dbReference>
<keyword evidence="6" id="KW-0811">Translocation</keyword>
<dbReference type="InterPro" id="IPR011115">
    <property type="entry name" value="SecA_DEAD"/>
</dbReference>
<dbReference type="EMBL" id="CAJNJA010067964">
    <property type="protein sequence ID" value="CAE7893506.1"/>
    <property type="molecule type" value="Genomic_DNA"/>
</dbReference>
<dbReference type="InterPro" id="IPR036670">
    <property type="entry name" value="SecA_X-link_sf"/>
</dbReference>